<dbReference type="Proteomes" id="UP000236291">
    <property type="component" value="Unassembled WGS sequence"/>
</dbReference>
<name>A0A2K3K2J3_TRIPR</name>
<feature type="non-terminal residue" evidence="1">
    <location>
        <position position="214"/>
    </location>
</feature>
<dbReference type="AlphaFoldDB" id="A0A2K3K2J3"/>
<keyword evidence="1" id="KW-0808">Transferase</keyword>
<proteinExistence type="predicted"/>
<protein>
    <submittedName>
        <fullName evidence="1">Cysteine-rich receptor-like protein kinase</fullName>
    </submittedName>
</protein>
<reference evidence="1 2" key="1">
    <citation type="journal article" date="2014" name="Am. J. Bot.">
        <title>Genome assembly and annotation for red clover (Trifolium pratense; Fabaceae).</title>
        <authorList>
            <person name="Istvanek J."/>
            <person name="Jaros M."/>
            <person name="Krenek A."/>
            <person name="Repkova J."/>
        </authorList>
    </citation>
    <scope>NUCLEOTIDE SEQUENCE [LARGE SCALE GENOMIC DNA]</scope>
    <source>
        <strain evidence="2">cv. Tatra</strain>
        <tissue evidence="1">Young leaves</tissue>
    </source>
</reference>
<evidence type="ECO:0000313" key="1">
    <source>
        <dbReference type="EMBL" id="PNX60486.1"/>
    </source>
</evidence>
<dbReference type="EMBL" id="ASHM01082908">
    <property type="protein sequence ID" value="PNX60486.1"/>
    <property type="molecule type" value="Genomic_DNA"/>
</dbReference>
<dbReference type="GO" id="GO:0016301">
    <property type="term" value="F:kinase activity"/>
    <property type="evidence" value="ECO:0007669"/>
    <property type="project" value="UniProtKB-KW"/>
</dbReference>
<evidence type="ECO:0000313" key="2">
    <source>
        <dbReference type="Proteomes" id="UP000236291"/>
    </source>
</evidence>
<comment type="caution">
    <text evidence="1">The sequence shown here is derived from an EMBL/GenBank/DDBJ whole genome shotgun (WGS) entry which is preliminary data.</text>
</comment>
<keyword evidence="1" id="KW-0675">Receptor</keyword>
<reference evidence="1 2" key="2">
    <citation type="journal article" date="2017" name="Front. Plant Sci.">
        <title>Gene Classification and Mining of Molecular Markers Useful in Red Clover (Trifolium pratense) Breeding.</title>
        <authorList>
            <person name="Istvanek J."/>
            <person name="Dluhosova J."/>
            <person name="Dluhos P."/>
            <person name="Patkova L."/>
            <person name="Nedelnik J."/>
            <person name="Repkova J."/>
        </authorList>
    </citation>
    <scope>NUCLEOTIDE SEQUENCE [LARGE SCALE GENOMIC DNA]</scope>
    <source>
        <strain evidence="2">cv. Tatra</strain>
        <tissue evidence="1">Young leaves</tissue>
    </source>
</reference>
<sequence>MWSTESREYVLWCHGRFIKTGEDFLVANVYAPCDDMAKQRLWDYLSSRIQAVGMERVSSLGGVMLDLAQLQAGSQFEGVDGWGGYVLKEKFKLIKGALKEWHKTHVQNLPSHIDSLKDRVSVLDHKGEEEDLSVNEIAELHGATTDIHSLSWLHTSISWQQSRSLWLKEGDANSKYFHSVLEGRCRMNAISVIQVGGDTLEGVSPIRQAVFTHF</sequence>
<gene>
    <name evidence="1" type="ORF">L195_g051955</name>
</gene>
<organism evidence="1 2">
    <name type="scientific">Trifolium pratense</name>
    <name type="common">Red clover</name>
    <dbReference type="NCBI Taxonomy" id="57577"/>
    <lineage>
        <taxon>Eukaryota</taxon>
        <taxon>Viridiplantae</taxon>
        <taxon>Streptophyta</taxon>
        <taxon>Embryophyta</taxon>
        <taxon>Tracheophyta</taxon>
        <taxon>Spermatophyta</taxon>
        <taxon>Magnoliopsida</taxon>
        <taxon>eudicotyledons</taxon>
        <taxon>Gunneridae</taxon>
        <taxon>Pentapetalae</taxon>
        <taxon>rosids</taxon>
        <taxon>fabids</taxon>
        <taxon>Fabales</taxon>
        <taxon>Fabaceae</taxon>
        <taxon>Papilionoideae</taxon>
        <taxon>50 kb inversion clade</taxon>
        <taxon>NPAAA clade</taxon>
        <taxon>Hologalegina</taxon>
        <taxon>IRL clade</taxon>
        <taxon>Trifolieae</taxon>
        <taxon>Trifolium</taxon>
    </lineage>
</organism>
<keyword evidence="1" id="KW-0418">Kinase</keyword>
<accession>A0A2K3K2J3</accession>